<evidence type="ECO:0000256" key="4">
    <source>
        <dbReference type="ARBA" id="ARBA00022989"/>
    </source>
</evidence>
<keyword evidence="5" id="KW-0472">Membrane</keyword>
<evidence type="ECO:0000256" key="5">
    <source>
        <dbReference type="ARBA" id="ARBA00023136"/>
    </source>
</evidence>
<proteinExistence type="inferred from homology"/>
<dbReference type="SUPFAM" id="SSF53474">
    <property type="entry name" value="alpha/beta-Hydrolases"/>
    <property type="match status" value="1"/>
</dbReference>
<dbReference type="Gene3D" id="3.40.50.1820">
    <property type="entry name" value="alpha/beta hydrolase"/>
    <property type="match status" value="1"/>
</dbReference>
<protein>
    <submittedName>
        <fullName evidence="6">Uncharacterized protein</fullName>
    </submittedName>
</protein>
<evidence type="ECO:0000256" key="2">
    <source>
        <dbReference type="ARBA" id="ARBA00009824"/>
    </source>
</evidence>
<organism evidence="6 7">
    <name type="scientific">Paramuricea clavata</name>
    <name type="common">Red gorgonian</name>
    <name type="synonym">Violescent sea-whip</name>
    <dbReference type="NCBI Taxonomy" id="317549"/>
    <lineage>
        <taxon>Eukaryota</taxon>
        <taxon>Metazoa</taxon>
        <taxon>Cnidaria</taxon>
        <taxon>Anthozoa</taxon>
        <taxon>Octocorallia</taxon>
        <taxon>Malacalcyonacea</taxon>
        <taxon>Plexauridae</taxon>
        <taxon>Paramuricea</taxon>
    </lineage>
</organism>
<comment type="caution">
    <text evidence="6">The sequence shown here is derived from an EMBL/GenBank/DDBJ whole genome shotgun (WGS) entry which is preliminary data.</text>
</comment>
<dbReference type="Pfam" id="PF05277">
    <property type="entry name" value="DUF726"/>
    <property type="match status" value="1"/>
</dbReference>
<comment type="similarity">
    <text evidence="2">Belongs to the TMCO4 family.</text>
</comment>
<name>A0A7D9LNB2_PARCT</name>
<evidence type="ECO:0000256" key="1">
    <source>
        <dbReference type="ARBA" id="ARBA00004141"/>
    </source>
</evidence>
<dbReference type="OrthoDB" id="277931at2759"/>
<evidence type="ECO:0000313" key="6">
    <source>
        <dbReference type="EMBL" id="CAB4034216.1"/>
    </source>
</evidence>
<gene>
    <name evidence="6" type="ORF">PACLA_8A037231</name>
</gene>
<dbReference type="Proteomes" id="UP001152795">
    <property type="component" value="Unassembled WGS sequence"/>
</dbReference>
<evidence type="ECO:0000256" key="3">
    <source>
        <dbReference type="ARBA" id="ARBA00022692"/>
    </source>
</evidence>
<accession>A0A7D9LNB2</accession>
<comment type="subcellular location">
    <subcellularLocation>
        <location evidence="1">Membrane</location>
        <topology evidence="1">Multi-pass membrane protein</topology>
    </subcellularLocation>
</comment>
<dbReference type="PANTHER" id="PTHR17920">
    <property type="entry name" value="TRANSMEMBRANE AND COILED-COIL DOMAIN-CONTAINING PROTEIN 4 TMCO4"/>
    <property type="match status" value="1"/>
</dbReference>
<dbReference type="AlphaFoldDB" id="A0A7D9LNB2"/>
<keyword evidence="7" id="KW-1185">Reference proteome</keyword>
<reference evidence="6" key="1">
    <citation type="submission" date="2020-04" db="EMBL/GenBank/DDBJ databases">
        <authorList>
            <person name="Alioto T."/>
            <person name="Alioto T."/>
            <person name="Gomez Garrido J."/>
        </authorList>
    </citation>
    <scope>NUCLEOTIDE SEQUENCE</scope>
    <source>
        <strain evidence="6">A484AB</strain>
    </source>
</reference>
<sequence>MAVSKDQVEELSLHISLTDVGKYSLCQLCVYILCNINETRCDVDWSKSYISKIIEELGLPLSVATSLCLMLDETKGSEDDKNMELLINALKDERSLSEDINVLNQELIRLSIKQGGYDARARVLIYIFARKLGTREEQVLLYEDDLADSLNVLIQEDKEVHEEADKRKSYRRKKKALMIGLGVVAGGAIIGLTGGLAAPVVAASAGALIGGSGATFLASSAGLAFITSVFGATGAGLTGYKMSRRVGMTEEFGFINLSDCVHRLQLTICVSGWLTQDGTEEFITQWSALSPSLEAYSLVWESKFLLELGSAIRDIITTNVVGTATVEALKYTVLQGIMAAIAWPVTLLNAASLIDNPWSVCASRAKEVGRELARVLLSREQGKRPVTLIGFSLGARVIYYCLEELTAHADSGGIIQNVIVLGAPVSGNAEKWQQFSDVVAGTIFNGFCRKDWLLRFIYRASSMRASIAGLCEIPWKSKKMINIDLTKIINGHMDYADPENLRVIFEMVGVNTDSCHNPLPSDSNEESTHCLVKDILNEQIDNAMEIALTK</sequence>
<dbReference type="PANTHER" id="PTHR17920:SF3">
    <property type="entry name" value="TRANSMEMBRANE AND COILED-COIL DOMAIN-CONTAINING PROTEIN 4"/>
    <property type="match status" value="1"/>
</dbReference>
<dbReference type="InterPro" id="IPR029058">
    <property type="entry name" value="AB_hydrolase_fold"/>
</dbReference>
<evidence type="ECO:0000313" key="7">
    <source>
        <dbReference type="Proteomes" id="UP001152795"/>
    </source>
</evidence>
<dbReference type="InterPro" id="IPR007941">
    <property type="entry name" value="DUF726"/>
</dbReference>
<dbReference type="GO" id="GO:0016020">
    <property type="term" value="C:membrane"/>
    <property type="evidence" value="ECO:0007669"/>
    <property type="project" value="UniProtKB-SubCell"/>
</dbReference>
<keyword evidence="4" id="KW-1133">Transmembrane helix</keyword>
<dbReference type="EMBL" id="CACRXK020019930">
    <property type="protein sequence ID" value="CAB4034216.1"/>
    <property type="molecule type" value="Genomic_DNA"/>
</dbReference>
<keyword evidence="3" id="KW-0812">Transmembrane</keyword>